<reference evidence="2" key="1">
    <citation type="submission" date="2023-07" db="EMBL/GenBank/DDBJ databases">
        <authorList>
            <person name="Kim M.K."/>
        </authorList>
    </citation>
    <scope>NUCLEOTIDE SEQUENCE</scope>
    <source>
        <strain evidence="2">CA1-15</strain>
    </source>
</reference>
<keyword evidence="3" id="KW-1185">Reference proteome</keyword>
<dbReference type="Proteomes" id="UP001176468">
    <property type="component" value="Unassembled WGS sequence"/>
</dbReference>
<comment type="caution">
    <text evidence="2">The sequence shown here is derived from an EMBL/GenBank/DDBJ whole genome shotgun (WGS) entry which is preliminary data.</text>
</comment>
<evidence type="ECO:0000259" key="1">
    <source>
        <dbReference type="PROSITE" id="PS50234"/>
    </source>
</evidence>
<dbReference type="Gene3D" id="3.40.50.410">
    <property type="entry name" value="von Willebrand factor, type A domain"/>
    <property type="match status" value="1"/>
</dbReference>
<name>A0ABT8ZXS0_9SPHN</name>
<accession>A0ABT8ZXS0</accession>
<dbReference type="InterPro" id="IPR036465">
    <property type="entry name" value="vWFA_dom_sf"/>
</dbReference>
<dbReference type="PROSITE" id="PS50234">
    <property type="entry name" value="VWFA"/>
    <property type="match status" value="1"/>
</dbReference>
<gene>
    <name evidence="2" type="ORF">Q5H94_08420</name>
</gene>
<evidence type="ECO:0000313" key="2">
    <source>
        <dbReference type="EMBL" id="MDO7842349.1"/>
    </source>
</evidence>
<dbReference type="Pfam" id="PF13519">
    <property type="entry name" value="VWA_2"/>
    <property type="match status" value="1"/>
</dbReference>
<feature type="domain" description="VWFA" evidence="1">
    <location>
        <begin position="91"/>
        <end position="279"/>
    </location>
</feature>
<evidence type="ECO:0000313" key="3">
    <source>
        <dbReference type="Proteomes" id="UP001176468"/>
    </source>
</evidence>
<dbReference type="RefSeq" id="WP_304560819.1">
    <property type="nucleotide sequence ID" value="NZ_JAUQSZ010000005.1"/>
</dbReference>
<dbReference type="SUPFAM" id="SSF53300">
    <property type="entry name" value="vWA-like"/>
    <property type="match status" value="1"/>
</dbReference>
<sequence>MSDLSHPHRFARAIACVAVTLCLAACDSAKAPADASATGADVSSASALFDRFVKSEGADFEACFAGEPVMAGPGALQSLPGRAAAPVKIASLIIAIDASGSMAARIGGETKMDAAKRAAASFLASVPAGTRVGLVAFGHKGDNSRQAKAASCSGVETLYPLGQANAAEVTHALEGVKATGWTPLASAISTAGKAFAPGPPAGAQVIYVVSDGLETCGGDPVAAARALNGGPVKAIVNVIGFDLSAADRAQLQAVAAAGGGAFVEAGSGRALSDTFADLLRKAQAVSAITTERFDAGGRIAANSMAVGRYTTNLNLCIAHAAAAESGKLPRFLDASGGAAGDREAARTDLVTRHERYRTRSQQVADRVAAAADRANAAITAQAKSSEGRLGVDR</sequence>
<protein>
    <submittedName>
        <fullName evidence="2">VWA domain-containing protein</fullName>
    </submittedName>
</protein>
<dbReference type="InterPro" id="IPR002035">
    <property type="entry name" value="VWF_A"/>
</dbReference>
<proteinExistence type="predicted"/>
<dbReference type="SMART" id="SM00327">
    <property type="entry name" value="VWA"/>
    <property type="match status" value="1"/>
</dbReference>
<organism evidence="2 3">
    <name type="scientific">Sphingomonas immobilis</name>
    <dbReference type="NCBI Taxonomy" id="3063997"/>
    <lineage>
        <taxon>Bacteria</taxon>
        <taxon>Pseudomonadati</taxon>
        <taxon>Pseudomonadota</taxon>
        <taxon>Alphaproteobacteria</taxon>
        <taxon>Sphingomonadales</taxon>
        <taxon>Sphingomonadaceae</taxon>
        <taxon>Sphingomonas</taxon>
    </lineage>
</organism>
<dbReference type="EMBL" id="JAUQSZ010000005">
    <property type="protein sequence ID" value="MDO7842349.1"/>
    <property type="molecule type" value="Genomic_DNA"/>
</dbReference>